<name>A0A811SGB2_9POAL</name>
<sequence length="72" mass="8010">MKKEVKQTPPPPSPTAGQDGAGDDRISALDDDLCELILGSTHLNVRELVHTSVLSKRWRGLWKRLPVLDFFG</sequence>
<comment type="caution">
    <text evidence="3">The sequence shown here is derived from an EMBL/GenBank/DDBJ whole genome shotgun (WGS) entry which is preliminary data.</text>
</comment>
<dbReference type="Proteomes" id="UP000604825">
    <property type="component" value="Unassembled WGS sequence"/>
</dbReference>
<gene>
    <name evidence="3" type="ORF">NCGR_LOCUS64790</name>
</gene>
<dbReference type="PANTHER" id="PTHR34709:SF25">
    <property type="entry name" value="OS06G0688400 PROTEIN"/>
    <property type="match status" value="1"/>
</dbReference>
<reference evidence="3" key="1">
    <citation type="submission" date="2020-10" db="EMBL/GenBank/DDBJ databases">
        <authorList>
            <person name="Han B."/>
            <person name="Lu T."/>
            <person name="Zhao Q."/>
            <person name="Huang X."/>
            <person name="Zhao Y."/>
        </authorList>
    </citation>
    <scope>NUCLEOTIDE SEQUENCE</scope>
</reference>
<dbReference type="Pfam" id="PF00646">
    <property type="entry name" value="F-box"/>
    <property type="match status" value="1"/>
</dbReference>
<dbReference type="InterPro" id="IPR036047">
    <property type="entry name" value="F-box-like_dom_sf"/>
</dbReference>
<accession>A0A811SGB2</accession>
<dbReference type="PANTHER" id="PTHR34709">
    <property type="entry name" value="OS10G0396666 PROTEIN"/>
    <property type="match status" value="1"/>
</dbReference>
<dbReference type="InterPro" id="IPR001810">
    <property type="entry name" value="F-box_dom"/>
</dbReference>
<evidence type="ECO:0000313" key="4">
    <source>
        <dbReference type="Proteomes" id="UP000604825"/>
    </source>
</evidence>
<dbReference type="SUPFAM" id="SSF81383">
    <property type="entry name" value="F-box domain"/>
    <property type="match status" value="1"/>
</dbReference>
<keyword evidence="4" id="KW-1185">Reference proteome</keyword>
<feature type="domain" description="F-box" evidence="2">
    <location>
        <begin position="42"/>
        <end position="67"/>
    </location>
</feature>
<evidence type="ECO:0000256" key="1">
    <source>
        <dbReference type="SAM" id="MobiDB-lite"/>
    </source>
</evidence>
<dbReference type="OrthoDB" id="693840at2759"/>
<evidence type="ECO:0000259" key="2">
    <source>
        <dbReference type="Pfam" id="PF00646"/>
    </source>
</evidence>
<feature type="region of interest" description="Disordered" evidence="1">
    <location>
        <begin position="1"/>
        <end position="26"/>
    </location>
</feature>
<evidence type="ECO:0000313" key="3">
    <source>
        <dbReference type="EMBL" id="CAD6340692.1"/>
    </source>
</evidence>
<protein>
    <recommendedName>
        <fullName evidence="2">F-box domain-containing protein</fullName>
    </recommendedName>
</protein>
<organism evidence="3 4">
    <name type="scientific">Miscanthus lutarioriparius</name>
    <dbReference type="NCBI Taxonomy" id="422564"/>
    <lineage>
        <taxon>Eukaryota</taxon>
        <taxon>Viridiplantae</taxon>
        <taxon>Streptophyta</taxon>
        <taxon>Embryophyta</taxon>
        <taxon>Tracheophyta</taxon>
        <taxon>Spermatophyta</taxon>
        <taxon>Magnoliopsida</taxon>
        <taxon>Liliopsida</taxon>
        <taxon>Poales</taxon>
        <taxon>Poaceae</taxon>
        <taxon>PACMAD clade</taxon>
        <taxon>Panicoideae</taxon>
        <taxon>Andropogonodae</taxon>
        <taxon>Andropogoneae</taxon>
        <taxon>Saccharinae</taxon>
        <taxon>Miscanthus</taxon>
    </lineage>
</organism>
<dbReference type="AlphaFoldDB" id="A0A811SGB2"/>
<dbReference type="InterPro" id="IPR055312">
    <property type="entry name" value="FBL15-like"/>
</dbReference>
<proteinExistence type="predicted"/>
<dbReference type="EMBL" id="CAJGYO010000032">
    <property type="protein sequence ID" value="CAD6340692.1"/>
    <property type="molecule type" value="Genomic_DNA"/>
</dbReference>